<dbReference type="GO" id="GO:0140359">
    <property type="term" value="F:ABC-type transporter activity"/>
    <property type="evidence" value="ECO:0000318"/>
    <property type="project" value="GO_Central"/>
</dbReference>
<keyword evidence="8 13" id="KW-1133">Transmembrane helix</keyword>
<dbReference type="Pfam" id="PF00664">
    <property type="entry name" value="ABC_membrane"/>
    <property type="match status" value="2"/>
</dbReference>
<keyword evidence="10" id="KW-0675">Receptor</keyword>
<feature type="transmembrane region" description="Helical" evidence="13">
    <location>
        <begin position="1143"/>
        <end position="1167"/>
    </location>
</feature>
<dbReference type="InterPro" id="IPR017871">
    <property type="entry name" value="ABC_transporter-like_CS"/>
</dbReference>
<dbReference type="EnsemblMetazoa" id="XM_030972692">
    <property type="protein sequence ID" value="XP_030828552"/>
    <property type="gene ID" value="LOC577854"/>
</dbReference>
<evidence type="ECO:0000256" key="8">
    <source>
        <dbReference type="ARBA" id="ARBA00022989"/>
    </source>
</evidence>
<dbReference type="FunFam" id="1.20.1560.10:FF:000006">
    <property type="entry name" value="ATP-binding cassette, sub-family C (CFTR/MRP), member 9"/>
    <property type="match status" value="1"/>
</dbReference>
<dbReference type="PROSITE" id="PS50929">
    <property type="entry name" value="ABC_TM1F"/>
    <property type="match status" value="2"/>
</dbReference>
<dbReference type="Pfam" id="PF00005">
    <property type="entry name" value="ABC_tran"/>
    <property type="match status" value="2"/>
</dbReference>
<feature type="domain" description="ABC transporter" evidence="14">
    <location>
        <begin position="1330"/>
        <end position="1564"/>
    </location>
</feature>
<dbReference type="Proteomes" id="UP000007110">
    <property type="component" value="Unassembled WGS sequence"/>
</dbReference>
<keyword evidence="4 13" id="KW-0812">Transmembrane</keyword>
<evidence type="ECO:0000256" key="3">
    <source>
        <dbReference type="ARBA" id="ARBA00022448"/>
    </source>
</evidence>
<dbReference type="InterPro" id="IPR027417">
    <property type="entry name" value="P-loop_NTPase"/>
</dbReference>
<dbReference type="CDD" id="cd03244">
    <property type="entry name" value="ABCC_MRP_domain2"/>
    <property type="match status" value="1"/>
</dbReference>
<evidence type="ECO:0000256" key="13">
    <source>
        <dbReference type="SAM" id="Phobius"/>
    </source>
</evidence>
<feature type="region of interest" description="Disordered" evidence="12">
    <location>
        <begin position="630"/>
        <end position="654"/>
    </location>
</feature>
<feature type="transmembrane region" description="Helical" evidence="13">
    <location>
        <begin position="547"/>
        <end position="572"/>
    </location>
</feature>
<dbReference type="InParanoid" id="A0A7M7MYM8"/>
<dbReference type="CDD" id="cd03250">
    <property type="entry name" value="ABCC_MRP_domain1"/>
    <property type="match status" value="1"/>
</dbReference>
<dbReference type="SUPFAM" id="SSF52540">
    <property type="entry name" value="P-loop containing nucleoside triphosphate hydrolases"/>
    <property type="match status" value="2"/>
</dbReference>
<dbReference type="PROSITE" id="PS00211">
    <property type="entry name" value="ABC_TRANSPORTER_1"/>
    <property type="match status" value="2"/>
</dbReference>
<evidence type="ECO:0000256" key="2">
    <source>
        <dbReference type="ARBA" id="ARBA00009726"/>
    </source>
</evidence>
<dbReference type="GO" id="GO:0008281">
    <property type="term" value="F:sulfonylurea receptor activity"/>
    <property type="evidence" value="ECO:0007669"/>
    <property type="project" value="InterPro"/>
</dbReference>
<reference evidence="17" key="1">
    <citation type="submission" date="2015-02" db="EMBL/GenBank/DDBJ databases">
        <title>Genome sequencing for Strongylocentrotus purpuratus.</title>
        <authorList>
            <person name="Murali S."/>
            <person name="Liu Y."/>
            <person name="Vee V."/>
            <person name="English A."/>
            <person name="Wang M."/>
            <person name="Skinner E."/>
            <person name="Han Y."/>
            <person name="Muzny D.M."/>
            <person name="Worley K.C."/>
            <person name="Gibbs R.A."/>
        </authorList>
    </citation>
    <scope>NUCLEOTIDE SEQUENCE</scope>
</reference>
<dbReference type="FunFam" id="1.20.1560.10:FF:000010">
    <property type="entry name" value="Multidrug resistance-associated ABC transporter"/>
    <property type="match status" value="1"/>
</dbReference>
<feature type="domain" description="ABC transporter" evidence="14">
    <location>
        <begin position="699"/>
        <end position="926"/>
    </location>
</feature>
<feature type="transmembrane region" description="Helical" evidence="13">
    <location>
        <begin position="182"/>
        <end position="203"/>
    </location>
</feature>
<dbReference type="SUPFAM" id="SSF90123">
    <property type="entry name" value="ABC transporter transmembrane region"/>
    <property type="match status" value="2"/>
</dbReference>
<dbReference type="PROSITE" id="PS50893">
    <property type="entry name" value="ABC_TRANSPORTER_2"/>
    <property type="match status" value="2"/>
</dbReference>
<keyword evidence="7" id="KW-0067">ATP-binding</keyword>
<feature type="domain" description="ABC transmembrane type-1" evidence="15">
    <location>
        <begin position="1010"/>
        <end position="1296"/>
    </location>
</feature>
<dbReference type="OMA" id="CPSDACE"/>
<dbReference type="GO" id="GO:0005524">
    <property type="term" value="F:ATP binding"/>
    <property type="evidence" value="ECO:0007669"/>
    <property type="project" value="UniProtKB-KW"/>
</dbReference>
<feature type="transmembrane region" description="Helical" evidence="13">
    <location>
        <begin position="1050"/>
        <end position="1083"/>
    </location>
</feature>
<keyword evidence="5" id="KW-0677">Repeat</keyword>
<organism evidence="16 17">
    <name type="scientific">Strongylocentrotus purpuratus</name>
    <name type="common">Purple sea urchin</name>
    <dbReference type="NCBI Taxonomy" id="7668"/>
    <lineage>
        <taxon>Eukaryota</taxon>
        <taxon>Metazoa</taxon>
        <taxon>Echinodermata</taxon>
        <taxon>Eleutherozoa</taxon>
        <taxon>Echinozoa</taxon>
        <taxon>Echinoidea</taxon>
        <taxon>Euechinoidea</taxon>
        <taxon>Echinacea</taxon>
        <taxon>Camarodonta</taxon>
        <taxon>Echinidea</taxon>
        <taxon>Strongylocentrotidae</taxon>
        <taxon>Strongylocentrotus</taxon>
    </lineage>
</organism>
<keyword evidence="3" id="KW-0813">Transport</keyword>
<dbReference type="KEGG" id="spu:577854"/>
<dbReference type="FunFam" id="3.40.50.300:FF:002366">
    <property type="entry name" value="Uncharacterized protein"/>
    <property type="match status" value="1"/>
</dbReference>
<dbReference type="InterPro" id="IPR050173">
    <property type="entry name" value="ABC_transporter_C-like"/>
</dbReference>
<evidence type="ECO:0000256" key="1">
    <source>
        <dbReference type="ARBA" id="ARBA00004141"/>
    </source>
</evidence>
<dbReference type="InterPro" id="IPR000388">
    <property type="entry name" value="ABCC8/9"/>
</dbReference>
<evidence type="ECO:0000256" key="4">
    <source>
        <dbReference type="ARBA" id="ARBA00022692"/>
    </source>
</evidence>
<evidence type="ECO:0000313" key="17">
    <source>
        <dbReference type="Proteomes" id="UP000007110"/>
    </source>
</evidence>
<dbReference type="GO" id="GO:0006813">
    <property type="term" value="P:potassium ion transport"/>
    <property type="evidence" value="ECO:0007669"/>
    <property type="project" value="InterPro"/>
</dbReference>
<dbReference type="InterPro" id="IPR036640">
    <property type="entry name" value="ABC1_TM_sf"/>
</dbReference>
<dbReference type="Gene3D" id="1.20.1560.10">
    <property type="entry name" value="ABC transporter type 1, transmembrane domain"/>
    <property type="match status" value="2"/>
</dbReference>
<sequence>MGSDSWEWFCGVNSSDLHFFDGFAWNKDHISNNTCFTDALDAAPHAVFLVLFSFLLLVMGCCAGYRTVNTKYLLRYKGHAYKWMLLGVLFLVHLTSITEGILTDENYMNQFHPTQPHFYLPSIAALVTSFLSLVFYHHMEVWQCASMSLMLVLYWTLAIVGEVAVLLNLISLGQTGYDCMRFDLTICTLALYGLILLLELNIIRINVFGCCQNGLSKSLPRDLRGADMNYLDQHVNLLSQVTYWWLNWLLQLGYKRPLEMSDLGALPLIHESNFNHNRFRDVFEKEKEEKTKVGKKPSMWKVYLKVYGRRNFWAALLKLIGDCMGYIGPLAVGGITLYVQNIKLDIPKETGFVTFTDFFANGFVLVGVMFFAATIKFLALQTHYHWVILESMHIRTAIQTMVYEKSLRLSTYATTGGMMTMGQITNHMSTDAMSLLFCFQMMHYCWSIPLQITVTLVLLYQQLGLAALLGSAIFVFLLPFQAKIASLMSRLQKTTLDYSDTRLKLSNEMLQGIKLLKLYGWEELYCSAIEAVRTNELWAMFKINGNIVATIFITSTGPILVTLVSFGTYTLFTGKPLLPDVAFASLSFFNQLTIPLFLLPMTLAVMVNAVVSSNRLLNFFLAPEVETAGTTDSLREEDTTDGGEENGQVPAIGFRQPSTSEKASLLQNEDTSHKYGYGSVDRLSRSEASPSPIPDDIAVKLVNASFTWDADSNLPIISRANVEIPRGKLTMIVGQVGSGKSSIISAILGEMTTMSGSVLFNSKSSIAYAAQKAWLLNASLKDNIIFNNELDQRRYRKVLRSCALEPDIEILPGGDQTEIGEKGINLSGGQKQRVSVGRAMYSNRDIIILDDPLSALDVHVGKTLFEEGIMKLLIKNNQTVILVTHQLQYLSEADKILVMQDGRIKHQGTMDEIAEADPTLYSSWTEAVNEVSEAEVDPSGNESESETERIKLKRQISRQKTVEEEEKKKAVDNISSEEGKLIEKEEMERGSVSYRVYMYYLRAITFPVAFIVTFFILSQSGIRIGTNFWLSNWSNANANLAPNATGDEDITYWIGGYAGLSFGTIAAQLIASALLVFSSLIAARSLHLAMLHTIIRVPMRFFDTTPIGRIINRFSNDTQIVDMKLINTLNGLLGSMMNCLSAIVVNAIVTPIFLAVVFPVAVAYYFLQRFFITTSRELQRLDSVSKSPVFAYFSETLGGLATIRAYNSQKTFYRTIMERINVNNTAYLYLQTSNRWLAARLDFIGALVVLLAGLTTTISAVKGSVAASEVGLAISYALQVSGYLNWVVRSAADTEMQMNAVERVKYYSSLKREQYEGLEPPLNWPQRGQISIDNVSVRYAADLDPVLQEVSVNVRAGEKVGICGRTGSGKSSLTLALFRIIDIFRGRILIDGIDIATIPLTTLRQRLAIIPQDPVLFTGTIRRNLDPEEKRTDQELWEALEIAQLKDVVGNLEQGLESKVTEGGENYSVGQRQLFCLARAFLRNSQVLIMDEATASIDMQTDQILQEVVASAFADKTVLTIAHRIATILSSDSILVLSDGKVIEYDSPDNLLAREDSVFASLVKGSQ</sequence>
<accession>A0A7M7MYM8</accession>
<evidence type="ECO:0000256" key="9">
    <source>
        <dbReference type="ARBA" id="ARBA00023136"/>
    </source>
</evidence>
<dbReference type="CDD" id="cd18602">
    <property type="entry name" value="ABC_6TM_SUR1_D2_like"/>
    <property type="match status" value="1"/>
</dbReference>
<protein>
    <submittedName>
        <fullName evidence="16">Uncharacterized protein</fullName>
    </submittedName>
</protein>
<feature type="transmembrane region" description="Helical" evidence="13">
    <location>
        <begin position="999"/>
        <end position="1022"/>
    </location>
</feature>
<proteinExistence type="inferred from homology"/>
<comment type="subcellular location">
    <subcellularLocation>
        <location evidence="1">Membrane</location>
        <topology evidence="1">Multi-pass membrane protein</topology>
    </subcellularLocation>
</comment>
<name>A0A7M7MYM8_STRPU</name>
<keyword evidence="9 13" id="KW-0472">Membrane</keyword>
<evidence type="ECO:0000256" key="7">
    <source>
        <dbReference type="ARBA" id="ARBA00022840"/>
    </source>
</evidence>
<dbReference type="GO" id="GO:0005886">
    <property type="term" value="C:plasma membrane"/>
    <property type="evidence" value="ECO:0000318"/>
    <property type="project" value="GO_Central"/>
</dbReference>
<feature type="transmembrane region" description="Helical" evidence="13">
    <location>
        <begin position="315"/>
        <end position="338"/>
    </location>
</feature>
<dbReference type="SMART" id="SM00382">
    <property type="entry name" value="AAA"/>
    <property type="match status" value="2"/>
</dbReference>
<evidence type="ECO:0000259" key="15">
    <source>
        <dbReference type="PROSITE" id="PS50929"/>
    </source>
</evidence>
<feature type="transmembrane region" description="Helical" evidence="13">
    <location>
        <begin position="46"/>
        <end position="68"/>
    </location>
</feature>
<keyword evidence="11" id="KW-0325">Glycoprotein</keyword>
<feature type="transmembrane region" description="Helical" evidence="13">
    <location>
        <begin position="80"/>
        <end position="98"/>
    </location>
</feature>
<dbReference type="OrthoDB" id="6500128at2759"/>
<dbReference type="PRINTS" id="PR01092">
    <property type="entry name" value="SULFNYLUREAR"/>
</dbReference>
<evidence type="ECO:0000256" key="10">
    <source>
        <dbReference type="ARBA" id="ARBA00023170"/>
    </source>
</evidence>
<feature type="transmembrane region" description="Helical" evidence="13">
    <location>
        <begin position="148"/>
        <end position="170"/>
    </location>
</feature>
<feature type="transmembrane region" description="Helical" evidence="13">
    <location>
        <begin position="458"/>
        <end position="480"/>
    </location>
</feature>
<dbReference type="InterPro" id="IPR003439">
    <property type="entry name" value="ABC_transporter-like_ATP-bd"/>
</dbReference>
<feature type="transmembrane region" description="Helical" evidence="13">
    <location>
        <begin position="592"/>
        <end position="611"/>
    </location>
</feature>
<feature type="domain" description="ABC transmembrane type-1" evidence="15">
    <location>
        <begin position="312"/>
        <end position="608"/>
    </location>
</feature>
<dbReference type="PANTHER" id="PTHR24223">
    <property type="entry name" value="ATP-BINDING CASSETTE SUB-FAMILY C"/>
    <property type="match status" value="1"/>
</dbReference>
<feature type="transmembrane region" description="Helical" evidence="13">
    <location>
        <begin position="358"/>
        <end position="379"/>
    </location>
</feature>
<reference evidence="16" key="2">
    <citation type="submission" date="2021-01" db="UniProtKB">
        <authorList>
            <consortium name="EnsemblMetazoa"/>
        </authorList>
    </citation>
    <scope>IDENTIFICATION</scope>
</reference>
<dbReference type="FunCoup" id="A0A7M7MYM8">
    <property type="interactions" value="34"/>
</dbReference>
<keyword evidence="17" id="KW-1185">Reference proteome</keyword>
<dbReference type="GO" id="GO:0055085">
    <property type="term" value="P:transmembrane transport"/>
    <property type="evidence" value="ECO:0000318"/>
    <property type="project" value="GO_Central"/>
</dbReference>
<dbReference type="InterPro" id="IPR003593">
    <property type="entry name" value="AAA+_ATPase"/>
</dbReference>
<dbReference type="GO" id="GO:0032991">
    <property type="term" value="C:protein-containing complex"/>
    <property type="evidence" value="ECO:0007669"/>
    <property type="project" value="UniProtKB-ARBA"/>
</dbReference>
<feature type="transmembrane region" description="Helical" evidence="13">
    <location>
        <begin position="118"/>
        <end position="136"/>
    </location>
</feature>
<comment type="similarity">
    <text evidence="2">Belongs to the ABC transporter superfamily. ABCC family. Conjugate transporter (TC 3.A.1.208) subfamily.</text>
</comment>
<evidence type="ECO:0000256" key="12">
    <source>
        <dbReference type="SAM" id="MobiDB-lite"/>
    </source>
</evidence>
<dbReference type="FunFam" id="3.40.50.300:FF:000197">
    <property type="entry name" value="ATP-binding cassette, sub-family C (CFTR/MRP), member 9"/>
    <property type="match status" value="1"/>
</dbReference>
<dbReference type="Gene3D" id="3.40.50.300">
    <property type="entry name" value="P-loop containing nucleotide triphosphate hydrolases"/>
    <property type="match status" value="2"/>
</dbReference>
<evidence type="ECO:0000256" key="5">
    <source>
        <dbReference type="ARBA" id="ARBA00022737"/>
    </source>
</evidence>
<evidence type="ECO:0000259" key="14">
    <source>
        <dbReference type="PROSITE" id="PS50893"/>
    </source>
</evidence>
<dbReference type="GeneID" id="577854"/>
<evidence type="ECO:0000313" key="16">
    <source>
        <dbReference type="EnsemblMetazoa" id="XP_030828552"/>
    </source>
</evidence>
<dbReference type="PANTHER" id="PTHR24223:SF461">
    <property type="entry name" value="ATP-BINDING CASSETTE SUB-FAMILY C MEMBER SUR"/>
    <property type="match status" value="1"/>
</dbReference>
<dbReference type="InterPro" id="IPR011527">
    <property type="entry name" value="ABC1_TM_dom"/>
</dbReference>
<dbReference type="GO" id="GO:0016887">
    <property type="term" value="F:ATP hydrolysis activity"/>
    <property type="evidence" value="ECO:0007669"/>
    <property type="project" value="InterPro"/>
</dbReference>
<evidence type="ECO:0000256" key="6">
    <source>
        <dbReference type="ARBA" id="ARBA00022741"/>
    </source>
</evidence>
<feature type="transmembrane region" description="Helical" evidence="13">
    <location>
        <begin position="432"/>
        <end position="452"/>
    </location>
</feature>
<evidence type="ECO:0000256" key="11">
    <source>
        <dbReference type="ARBA" id="ARBA00023180"/>
    </source>
</evidence>
<dbReference type="RefSeq" id="XP_030828552.1">
    <property type="nucleotide sequence ID" value="XM_030972692.1"/>
</dbReference>
<keyword evidence="6" id="KW-0547">Nucleotide-binding</keyword>